<dbReference type="AlphaFoldDB" id="A7I2P7"/>
<dbReference type="OrthoDB" id="5351961at2"/>
<dbReference type="eggNOG" id="COG2857">
    <property type="taxonomic scope" value="Bacteria"/>
</dbReference>
<evidence type="ECO:0000256" key="4">
    <source>
        <dbReference type="PROSITE-ProRule" id="PRU00433"/>
    </source>
</evidence>
<name>A7I2P7_CAMHC</name>
<keyword evidence="6" id="KW-0812">Transmembrane</keyword>
<evidence type="ECO:0000256" key="5">
    <source>
        <dbReference type="SAM" id="Coils"/>
    </source>
</evidence>
<dbReference type="STRING" id="360107.CHAB381_1236"/>
<keyword evidence="6" id="KW-0472">Membrane</keyword>
<keyword evidence="9" id="KW-1185">Reference proteome</keyword>
<evidence type="ECO:0000256" key="2">
    <source>
        <dbReference type="ARBA" id="ARBA00022723"/>
    </source>
</evidence>
<feature type="transmembrane region" description="Helical" evidence="6">
    <location>
        <begin position="6"/>
        <end position="21"/>
    </location>
</feature>
<dbReference type="InterPro" id="IPR009056">
    <property type="entry name" value="Cyt_c-like_dom"/>
</dbReference>
<dbReference type="RefSeq" id="WP_012109089.1">
    <property type="nucleotide sequence ID" value="NC_009714.1"/>
</dbReference>
<reference evidence="9" key="1">
    <citation type="submission" date="2007-07" db="EMBL/GenBank/DDBJ databases">
        <title>Complete genome sequence of Campylobacter hominis ATCC BAA-381, a commensal isolated from the human gastrointestinal tract.</title>
        <authorList>
            <person name="Fouts D.E."/>
            <person name="Mongodin E.F."/>
            <person name="Puiu D."/>
            <person name="Sebastian Y."/>
            <person name="Miller W.G."/>
            <person name="Mandrell R.E."/>
            <person name="Nelson K.E."/>
        </authorList>
    </citation>
    <scope>NUCLEOTIDE SEQUENCE [LARGE SCALE GENOMIC DNA]</scope>
    <source>
        <strain evidence="9">ATCC BAA-381 / LMG 19568 / NCTC 13146 / CH001A</strain>
    </source>
</reference>
<dbReference type="GO" id="GO:0020037">
    <property type="term" value="F:heme binding"/>
    <property type="evidence" value="ECO:0007669"/>
    <property type="project" value="InterPro"/>
</dbReference>
<dbReference type="HOGENOM" id="CLU_043937_0_0_7"/>
<dbReference type="PROSITE" id="PS51007">
    <property type="entry name" value="CYTC"/>
    <property type="match status" value="2"/>
</dbReference>
<organism evidence="8 9">
    <name type="scientific">Campylobacter hominis (strain ATCC BAA-381 / DSM 21671 / CCUG 45161 / LMG 19568 / NCTC 13146 / CH001A)</name>
    <dbReference type="NCBI Taxonomy" id="360107"/>
    <lineage>
        <taxon>Bacteria</taxon>
        <taxon>Pseudomonadati</taxon>
        <taxon>Campylobacterota</taxon>
        <taxon>Epsilonproteobacteria</taxon>
        <taxon>Campylobacterales</taxon>
        <taxon>Campylobacteraceae</taxon>
        <taxon>Campylobacter</taxon>
    </lineage>
</organism>
<keyword evidence="3 4" id="KW-0408">Iron</keyword>
<sequence>MRDLKILIILIIVIGFTYYGIEPYAHSIMNPTVADANYDVELEDKQLANTNVENAKIEFENSKKEVEKSANLLQKIEKKGKENEIKEAKKALDAAKANLKSAENTLESAKNTQDKYTLFWDDINKIDLSKGDAAQGADLFMGACYSCHGLKSAGLDPVSDANTSSEAYGVNPPDLSSAGYLYSDKFLAAIIKNPAMATKVDHKFGEERMHPMIPFTAMEDESKEISSIVAYLKSVAPKNMENSAVFEDACQRCHDLRYDKRKMTSLPNFVKDYMGSFPPDLSTMIKSRGADYLHKFINDPQKMLPGTAMPRTGLNEKAETQVIDYLYEVGDGNKANREKTALYIMLYFVILSVFAWLFKRQVWSKLH</sequence>
<evidence type="ECO:0000313" key="8">
    <source>
        <dbReference type="EMBL" id="ABS52153.1"/>
    </source>
</evidence>
<evidence type="ECO:0000256" key="6">
    <source>
        <dbReference type="SAM" id="Phobius"/>
    </source>
</evidence>
<keyword evidence="2 4" id="KW-0479">Metal-binding</keyword>
<dbReference type="PIRSF" id="PIRSF019225">
    <property type="entry name" value="Ubol_Cyt_c_Rdtase_Cyt_c_su_prd"/>
    <property type="match status" value="1"/>
</dbReference>
<dbReference type="Gene3D" id="1.10.760.10">
    <property type="entry name" value="Cytochrome c-like domain"/>
    <property type="match status" value="2"/>
</dbReference>
<gene>
    <name evidence="8" type="ordered locus">CHAB381_1236</name>
</gene>
<dbReference type="GO" id="GO:0009055">
    <property type="term" value="F:electron transfer activity"/>
    <property type="evidence" value="ECO:0007669"/>
    <property type="project" value="InterPro"/>
</dbReference>
<dbReference type="InterPro" id="IPR036909">
    <property type="entry name" value="Cyt_c-like_dom_sf"/>
</dbReference>
<evidence type="ECO:0000313" key="9">
    <source>
        <dbReference type="Proteomes" id="UP000002407"/>
    </source>
</evidence>
<keyword evidence="5" id="KW-0175">Coiled coil</keyword>
<dbReference type="SUPFAM" id="SSF46626">
    <property type="entry name" value="Cytochrome c"/>
    <property type="match status" value="2"/>
</dbReference>
<proteinExistence type="predicted"/>
<keyword evidence="6" id="KW-1133">Transmembrane helix</keyword>
<keyword evidence="1 4" id="KW-0349">Heme</keyword>
<dbReference type="InterPro" id="IPR021195">
    <property type="entry name" value="Ubol_Cyt_c_Rdtase_Cyt_c_su_prd"/>
</dbReference>
<feature type="domain" description="Cytochrome c" evidence="7">
    <location>
        <begin position="237"/>
        <end position="330"/>
    </location>
</feature>
<accession>A7I2P7</accession>
<feature type="domain" description="Cytochrome c" evidence="7">
    <location>
        <begin position="131"/>
        <end position="236"/>
    </location>
</feature>
<feature type="transmembrane region" description="Helical" evidence="6">
    <location>
        <begin position="340"/>
        <end position="358"/>
    </location>
</feature>
<evidence type="ECO:0000259" key="7">
    <source>
        <dbReference type="PROSITE" id="PS51007"/>
    </source>
</evidence>
<dbReference type="KEGG" id="cha:CHAB381_1236"/>
<dbReference type="EMBL" id="CP000776">
    <property type="protein sequence ID" value="ABS52153.1"/>
    <property type="molecule type" value="Genomic_DNA"/>
</dbReference>
<dbReference type="Proteomes" id="UP000002407">
    <property type="component" value="Chromosome"/>
</dbReference>
<dbReference type="Pfam" id="PF00034">
    <property type="entry name" value="Cytochrom_C"/>
    <property type="match status" value="1"/>
</dbReference>
<protein>
    <submittedName>
        <fullName evidence="8">Ubiquinol--CytoChrome c reductase, cytochrome c1 subunit</fullName>
    </submittedName>
</protein>
<feature type="coiled-coil region" evidence="5">
    <location>
        <begin position="45"/>
        <end position="112"/>
    </location>
</feature>
<dbReference type="GO" id="GO:0046872">
    <property type="term" value="F:metal ion binding"/>
    <property type="evidence" value="ECO:0007669"/>
    <property type="project" value="UniProtKB-KW"/>
</dbReference>
<evidence type="ECO:0000256" key="1">
    <source>
        <dbReference type="ARBA" id="ARBA00022617"/>
    </source>
</evidence>
<evidence type="ECO:0000256" key="3">
    <source>
        <dbReference type="ARBA" id="ARBA00023004"/>
    </source>
</evidence>